<dbReference type="PANTHER" id="PTHR42085">
    <property type="entry name" value="F-BOX DOMAIN-CONTAINING PROTEIN"/>
    <property type="match status" value="1"/>
</dbReference>
<evidence type="ECO:0000256" key="1">
    <source>
        <dbReference type="SAM" id="MobiDB-lite"/>
    </source>
</evidence>
<gene>
    <name evidence="2" type="ORF">PG991_012245</name>
</gene>
<evidence type="ECO:0000313" key="2">
    <source>
        <dbReference type="EMBL" id="KAK8005948.1"/>
    </source>
</evidence>
<accession>A0ABR1RB42</accession>
<evidence type="ECO:0000313" key="3">
    <source>
        <dbReference type="Proteomes" id="UP001396898"/>
    </source>
</evidence>
<keyword evidence="3" id="KW-1185">Reference proteome</keyword>
<feature type="region of interest" description="Disordered" evidence="1">
    <location>
        <begin position="275"/>
        <end position="328"/>
    </location>
</feature>
<organism evidence="2 3">
    <name type="scientific">Apiospora marii</name>
    <dbReference type="NCBI Taxonomy" id="335849"/>
    <lineage>
        <taxon>Eukaryota</taxon>
        <taxon>Fungi</taxon>
        <taxon>Dikarya</taxon>
        <taxon>Ascomycota</taxon>
        <taxon>Pezizomycotina</taxon>
        <taxon>Sordariomycetes</taxon>
        <taxon>Xylariomycetidae</taxon>
        <taxon>Amphisphaeriales</taxon>
        <taxon>Apiosporaceae</taxon>
        <taxon>Apiospora</taxon>
    </lineage>
</organism>
<evidence type="ECO:0008006" key="4">
    <source>
        <dbReference type="Google" id="ProtNLM"/>
    </source>
</evidence>
<feature type="compositionally biased region" description="Polar residues" evidence="1">
    <location>
        <begin position="308"/>
        <end position="328"/>
    </location>
</feature>
<reference evidence="2 3" key="1">
    <citation type="submission" date="2023-01" db="EMBL/GenBank/DDBJ databases">
        <title>Analysis of 21 Apiospora genomes using comparative genomics revels a genus with tremendous synthesis potential of carbohydrate active enzymes and secondary metabolites.</title>
        <authorList>
            <person name="Sorensen T."/>
        </authorList>
    </citation>
    <scope>NUCLEOTIDE SEQUENCE [LARGE SCALE GENOMIC DNA]</scope>
    <source>
        <strain evidence="2 3">CBS 20057</strain>
    </source>
</reference>
<dbReference type="EMBL" id="JAQQWI010000017">
    <property type="protein sequence ID" value="KAK8005948.1"/>
    <property type="molecule type" value="Genomic_DNA"/>
</dbReference>
<name>A0ABR1RB42_9PEZI</name>
<protein>
    <recommendedName>
        <fullName evidence="4">F-box domain-containing protein</fullName>
    </recommendedName>
</protein>
<proteinExistence type="predicted"/>
<dbReference type="InterPro" id="IPR038883">
    <property type="entry name" value="AN11006-like"/>
</dbReference>
<feature type="compositionally biased region" description="Polar residues" evidence="1">
    <location>
        <begin position="278"/>
        <end position="292"/>
    </location>
</feature>
<comment type="caution">
    <text evidence="2">The sequence shown here is derived from an EMBL/GenBank/DDBJ whole genome shotgun (WGS) entry which is preliminary data.</text>
</comment>
<sequence>MTSPFHFLRLPREIRNLIYVSLFRELVFDRNNPKTRPNKEKKQLDPRLALLHVCRQIHAEASPLVLRHATICCSDASDMLRCLMSLNPAQIRQLKYLNVCYSIVCFNLPDHVADEDVNEEWENGSDYEPDLEREVRGYHVGALLGLFPGLALDLLVLEDGMSAGLSAWEAAHGPDLVASLLRADGFREVRVDMRAAADAFTGQRRTEGETSGGVKEFEAYAPSWAESIRARFRGRRGWSVDLYAEEDYCPPDHWDRFREMGVTVRDGLNDRTEAGWAESQTAATGPRTTGTSGLAGGRVPSPCPRTATGCSDVSITTIKTPGHSTRSR</sequence>
<dbReference type="PANTHER" id="PTHR42085:SF1">
    <property type="entry name" value="F-BOX DOMAIN-CONTAINING PROTEIN"/>
    <property type="match status" value="1"/>
</dbReference>
<dbReference type="Proteomes" id="UP001396898">
    <property type="component" value="Unassembled WGS sequence"/>
</dbReference>